<dbReference type="CDD" id="cd12108">
    <property type="entry name" value="Hr-like"/>
    <property type="match status" value="2"/>
</dbReference>
<comment type="caution">
    <text evidence="9">The sequence shown here is derived from an EMBL/GenBank/DDBJ whole genome shotgun (WGS) entry which is preliminary data.</text>
</comment>
<dbReference type="PROSITE" id="PS51266">
    <property type="entry name" value="ZF_CHY"/>
    <property type="match status" value="1"/>
</dbReference>
<dbReference type="InterPro" id="IPR001841">
    <property type="entry name" value="Znf_RING"/>
</dbReference>
<keyword evidence="3" id="KW-0862">Zinc</keyword>
<feature type="region of interest" description="Disordered" evidence="5">
    <location>
        <begin position="802"/>
        <end position="844"/>
    </location>
</feature>
<dbReference type="InterPro" id="IPR016024">
    <property type="entry name" value="ARM-type_fold"/>
</dbReference>
<evidence type="ECO:0000313" key="9">
    <source>
        <dbReference type="EMBL" id="KAK4523710.1"/>
    </source>
</evidence>
<reference evidence="9 10" key="1">
    <citation type="submission" date="2022-07" db="EMBL/GenBank/DDBJ databases">
        <title>Genome-wide signatures of adaptation to extreme environments.</title>
        <authorList>
            <person name="Cho C.H."/>
            <person name="Yoon H.S."/>
        </authorList>
    </citation>
    <scope>NUCLEOTIDE SEQUENCE [LARGE SCALE GENOMIC DNA]</scope>
    <source>
        <strain evidence="9 10">108.79 E11</strain>
    </source>
</reference>
<protein>
    <recommendedName>
        <fullName evidence="11">Zinc finger protein</fullName>
    </recommendedName>
</protein>
<keyword evidence="10" id="KW-1185">Reference proteome</keyword>
<dbReference type="Pfam" id="PF14599">
    <property type="entry name" value="zinc_ribbon_6"/>
    <property type="match status" value="1"/>
</dbReference>
<dbReference type="InterPro" id="IPR037274">
    <property type="entry name" value="Znf_CHY_sf"/>
</dbReference>
<evidence type="ECO:0000256" key="2">
    <source>
        <dbReference type="ARBA" id="ARBA00022771"/>
    </source>
</evidence>
<feature type="domain" description="RING-type" evidence="6">
    <location>
        <begin position="964"/>
        <end position="1017"/>
    </location>
</feature>
<dbReference type="GO" id="GO:0008270">
    <property type="term" value="F:zinc ion binding"/>
    <property type="evidence" value="ECO:0007669"/>
    <property type="project" value="UniProtKB-KW"/>
</dbReference>
<evidence type="ECO:0000259" key="6">
    <source>
        <dbReference type="PROSITE" id="PS50089"/>
    </source>
</evidence>
<feature type="domain" description="RING-type" evidence="6">
    <location>
        <begin position="1075"/>
        <end position="1117"/>
    </location>
</feature>
<dbReference type="Pfam" id="PF05495">
    <property type="entry name" value="zf-CHY"/>
    <property type="match status" value="1"/>
</dbReference>
<dbReference type="EMBL" id="JANCYU010000019">
    <property type="protein sequence ID" value="KAK4523710.1"/>
    <property type="molecule type" value="Genomic_DNA"/>
</dbReference>
<dbReference type="InterPro" id="IPR039512">
    <property type="entry name" value="RCHY1_zinc-ribbon"/>
</dbReference>
<dbReference type="GO" id="GO:0006511">
    <property type="term" value="P:ubiquitin-dependent protein catabolic process"/>
    <property type="evidence" value="ECO:0007669"/>
    <property type="project" value="TreeGrafter"/>
</dbReference>
<dbReference type="Gene3D" id="2.20.28.10">
    <property type="match status" value="1"/>
</dbReference>
<dbReference type="InterPro" id="IPR008913">
    <property type="entry name" value="Znf_CHY"/>
</dbReference>
<organism evidence="9 10">
    <name type="scientific">Galdieria yellowstonensis</name>
    <dbReference type="NCBI Taxonomy" id="3028027"/>
    <lineage>
        <taxon>Eukaryota</taxon>
        <taxon>Rhodophyta</taxon>
        <taxon>Bangiophyceae</taxon>
        <taxon>Galdieriales</taxon>
        <taxon>Galdieriaceae</taxon>
        <taxon>Galdieria</taxon>
    </lineage>
</organism>
<evidence type="ECO:0000256" key="3">
    <source>
        <dbReference type="ARBA" id="ARBA00022833"/>
    </source>
</evidence>
<dbReference type="SUPFAM" id="SSF161219">
    <property type="entry name" value="CHY zinc finger-like"/>
    <property type="match status" value="1"/>
</dbReference>
<evidence type="ECO:0000313" key="10">
    <source>
        <dbReference type="Proteomes" id="UP001300502"/>
    </source>
</evidence>
<dbReference type="SUPFAM" id="SSF57850">
    <property type="entry name" value="RING/U-box"/>
    <property type="match status" value="1"/>
</dbReference>
<dbReference type="Proteomes" id="UP001300502">
    <property type="component" value="Unassembled WGS sequence"/>
</dbReference>
<feature type="region of interest" description="Disordered" evidence="5">
    <location>
        <begin position="185"/>
        <end position="214"/>
    </location>
</feature>
<feature type="compositionally biased region" description="Basic and acidic residues" evidence="5">
    <location>
        <begin position="807"/>
        <end position="826"/>
    </location>
</feature>
<dbReference type="CDD" id="cd16464">
    <property type="entry name" value="RING-H2_Pirh2-like"/>
    <property type="match status" value="1"/>
</dbReference>
<feature type="domain" description="CHY-type" evidence="7">
    <location>
        <begin position="937"/>
        <end position="1006"/>
    </location>
</feature>
<keyword evidence="1" id="KW-0479">Metal-binding</keyword>
<sequence length="1189" mass="137548">MTTASPANKQSLYTGESTVGKRISRTRCEDDESYCLTEEQSVKKQKQDCQLEGQKTITKFKQIIDIGQPLLELFCLHEAFRREMERLQFRMSQVTVATSDQELDKLRNRLSFCKDLLLEHCCSEDRIILPAICRKLSEEETMEQKYLFETDLVHRHHEQLEKWFSETLQLIEQVLDTPFSLEHRPLAGEETQQQNETRHIESSPALSPRKGKVTLASEFESPREPLLKELKTSFGSLKERVEGHLVEEENYLSPLFHDILTTAEQGALLASVIMDTNPKALSALLPCAVRAVDSEKRVRFLVALERYLTPQQFEYVAAPLVQELSGENWEELCTNVPNLRVAAERAINPLVEITHLHKAIRKELQTMASYSAELDPCDDRQIRSLYSRIMFLQRVHNFHSIGEDEVLVSELRAVLKMHGLDEISNEHCDESFLFGNILEHMKRILSYDKDDKQRRYEAMSKLSSAVREIANHLIAHMEEEEERLLPLVRSHFSLRDQDTLIRSVMAKIPMEFLPEVFPWLLNALDTEEREKLFCNILRSSSKEYFQKVSAFLGEAARKGKLDPLVWDELCRRIPELQQSQSEEAEQDNGPVDEVLRIHKAIRCELQKLHSVVTNLAVDEAPNPNSISALAERFFFLRNMVNDHSKAEDDIVLPALEKRLPGISKRYEGEHCEERELFSNVLQVLQALQCAGDEEECQKLVKQLRSLVRALHEELNEHLDKEEQNLWPKLIENFTREEQVAIVGDIFGTMPSERLQEMLPFLIRTLTESEQSNMLRHILQVTRSTMFERWLSTWFPLTSCKYSDGESGEDKSSSRSQQADHEHKYDSSDIGESSTPPEGGNSHQDIREYQNTYDAVRVQSRADLENAIRVIASDETLTDKQKTQLVQNLMLRPYLQSKGQNVFVNNDRASVSPNETGDEKYVESYSGELQPTFRELEDGSKLLGCSHYLRGAKIRTVCCSKFYTCRLCHDEVEDHKVGDNRYATREMLCMHCGHIQPISQWCCKCSKRMARYFCPICKLFDDDPSRNIYHCHSCNVCRVGKGLGIDSFHCMKCNACMSMKYAKSHRCIEHSMESDCPICYQYLFTSTTPVKYLQCGHLMHVSCYNHYVKKNYICPICQKSMQDMSSYFTRLDELLARDHSKQLYRGIVSHIQCNDCQQQSEVNFHFVFHKCRKCGSYNTRVLRVSRQGNT</sequence>
<dbReference type="InterPro" id="IPR017921">
    <property type="entry name" value="Znf_CTCHY"/>
</dbReference>
<dbReference type="AlphaFoldDB" id="A0AAV9I8K0"/>
<evidence type="ECO:0000256" key="5">
    <source>
        <dbReference type="SAM" id="MobiDB-lite"/>
    </source>
</evidence>
<dbReference type="Pfam" id="PF01814">
    <property type="entry name" value="Hemerythrin"/>
    <property type="match status" value="1"/>
</dbReference>
<accession>A0AAV9I8K0</accession>
<proteinExistence type="predicted"/>
<evidence type="ECO:0000256" key="1">
    <source>
        <dbReference type="ARBA" id="ARBA00022723"/>
    </source>
</evidence>
<dbReference type="GO" id="GO:0005634">
    <property type="term" value="C:nucleus"/>
    <property type="evidence" value="ECO:0007669"/>
    <property type="project" value="TreeGrafter"/>
</dbReference>
<dbReference type="GO" id="GO:0061630">
    <property type="term" value="F:ubiquitin protein ligase activity"/>
    <property type="evidence" value="ECO:0007669"/>
    <property type="project" value="TreeGrafter"/>
</dbReference>
<dbReference type="PROSITE" id="PS50089">
    <property type="entry name" value="ZF_RING_2"/>
    <property type="match status" value="2"/>
</dbReference>
<evidence type="ECO:0000259" key="8">
    <source>
        <dbReference type="PROSITE" id="PS51270"/>
    </source>
</evidence>
<dbReference type="PROSITE" id="PS51270">
    <property type="entry name" value="ZF_CTCHY"/>
    <property type="match status" value="1"/>
</dbReference>
<dbReference type="GO" id="GO:0016567">
    <property type="term" value="P:protein ubiquitination"/>
    <property type="evidence" value="ECO:0007669"/>
    <property type="project" value="TreeGrafter"/>
</dbReference>
<gene>
    <name evidence="9" type="ORF">GAYE_PCTG75G1606</name>
</gene>
<feature type="domain" description="CTCHY-type" evidence="8">
    <location>
        <begin position="1008"/>
        <end position="1074"/>
    </location>
</feature>
<dbReference type="SMART" id="SM00184">
    <property type="entry name" value="RING"/>
    <property type="match status" value="2"/>
</dbReference>
<dbReference type="PANTHER" id="PTHR21319:SF0">
    <property type="entry name" value="AND RING FINGER DOMAIN PROTEIN, PUTATIVE (AFU_ORTHOLOGUE AFUA_1G08900)-RELATED"/>
    <property type="match status" value="1"/>
</dbReference>
<keyword evidence="2 4" id="KW-0863">Zinc-finger</keyword>
<dbReference type="InterPro" id="IPR037275">
    <property type="entry name" value="Znf_CTCHY_sf"/>
</dbReference>
<name>A0AAV9I8K0_9RHOD</name>
<dbReference type="InterPro" id="IPR012312">
    <property type="entry name" value="Hemerythrin-like"/>
</dbReference>
<dbReference type="SUPFAM" id="SSF161245">
    <property type="entry name" value="Zinc hairpin stack"/>
    <property type="match status" value="1"/>
</dbReference>
<dbReference type="SUPFAM" id="SSF48371">
    <property type="entry name" value="ARM repeat"/>
    <property type="match status" value="1"/>
</dbReference>
<dbReference type="Gene3D" id="1.20.120.520">
    <property type="entry name" value="nmb1532 protein domain like"/>
    <property type="match status" value="3"/>
</dbReference>
<evidence type="ECO:0008006" key="11">
    <source>
        <dbReference type="Google" id="ProtNLM"/>
    </source>
</evidence>
<evidence type="ECO:0000259" key="7">
    <source>
        <dbReference type="PROSITE" id="PS51266"/>
    </source>
</evidence>
<dbReference type="PANTHER" id="PTHR21319">
    <property type="entry name" value="RING FINGER AND CHY ZINC FINGER DOMAIN-CONTAINING PROTEIN 1"/>
    <property type="match status" value="1"/>
</dbReference>
<dbReference type="Pfam" id="PF13639">
    <property type="entry name" value="zf-RING_2"/>
    <property type="match status" value="1"/>
</dbReference>
<dbReference type="Gene3D" id="3.30.40.10">
    <property type="entry name" value="Zinc/RING finger domain, C3HC4 (zinc finger)"/>
    <property type="match status" value="1"/>
</dbReference>
<dbReference type="InterPro" id="IPR013083">
    <property type="entry name" value="Znf_RING/FYVE/PHD"/>
</dbReference>
<evidence type="ECO:0000256" key="4">
    <source>
        <dbReference type="PROSITE-ProRule" id="PRU00601"/>
    </source>
</evidence>